<evidence type="ECO:0000313" key="2">
    <source>
        <dbReference type="EMBL" id="CAA9383567.1"/>
    </source>
</evidence>
<feature type="compositionally biased region" description="Basic residues" evidence="1">
    <location>
        <begin position="23"/>
        <end position="37"/>
    </location>
</feature>
<reference evidence="2" key="1">
    <citation type="submission" date="2020-02" db="EMBL/GenBank/DDBJ databases">
        <authorList>
            <person name="Meier V. D."/>
        </authorList>
    </citation>
    <scope>NUCLEOTIDE SEQUENCE</scope>
    <source>
        <strain evidence="2">AVDCRST_MAG06</strain>
    </source>
</reference>
<feature type="non-terminal residue" evidence="2">
    <location>
        <position position="97"/>
    </location>
</feature>
<feature type="region of interest" description="Disordered" evidence="1">
    <location>
        <begin position="1"/>
        <end position="97"/>
    </location>
</feature>
<sequence length="97" mass="11443">ALGQPEQPGHRRRRPRGLPQRAASRRRRHHHRAARHRRCDDPAGRPVLHPRRCGQRRHRRHGEHQPTDHEGVPQPRASRRWLPDAARHHATRHPGLV</sequence>
<protein>
    <submittedName>
        <fullName evidence="2">Uncharacterized protein</fullName>
    </submittedName>
</protein>
<proteinExistence type="predicted"/>
<dbReference type="AlphaFoldDB" id="A0A6J4NF68"/>
<organism evidence="2">
    <name type="scientific">uncultured Nocardioides sp</name>
    <dbReference type="NCBI Taxonomy" id="198441"/>
    <lineage>
        <taxon>Bacteria</taxon>
        <taxon>Bacillati</taxon>
        <taxon>Actinomycetota</taxon>
        <taxon>Actinomycetes</taxon>
        <taxon>Propionibacteriales</taxon>
        <taxon>Nocardioidaceae</taxon>
        <taxon>Nocardioides</taxon>
        <taxon>environmental samples</taxon>
    </lineage>
</organism>
<feature type="compositionally biased region" description="Basic residues" evidence="1">
    <location>
        <begin position="88"/>
        <end position="97"/>
    </location>
</feature>
<feature type="compositionally biased region" description="Basic residues" evidence="1">
    <location>
        <begin position="48"/>
        <end position="62"/>
    </location>
</feature>
<gene>
    <name evidence="2" type="ORF">AVDCRST_MAG06-1121</name>
</gene>
<dbReference type="EMBL" id="CADCUP010000077">
    <property type="protein sequence ID" value="CAA9383567.1"/>
    <property type="molecule type" value="Genomic_DNA"/>
</dbReference>
<evidence type="ECO:0000256" key="1">
    <source>
        <dbReference type="SAM" id="MobiDB-lite"/>
    </source>
</evidence>
<feature type="non-terminal residue" evidence="2">
    <location>
        <position position="1"/>
    </location>
</feature>
<accession>A0A6J4NF68</accession>
<name>A0A6J4NF68_9ACTN</name>